<evidence type="ECO:0000259" key="1">
    <source>
        <dbReference type="Pfam" id="PF05448"/>
    </source>
</evidence>
<proteinExistence type="predicted"/>
<comment type="caution">
    <text evidence="2">The sequence shown here is derived from an EMBL/GenBank/DDBJ whole genome shotgun (WGS) entry which is preliminary data.</text>
</comment>
<reference evidence="3" key="1">
    <citation type="journal article" date="2019" name="Int. J. Syst. Evol. Microbiol.">
        <title>The Global Catalogue of Microorganisms (GCM) 10K type strain sequencing project: providing services to taxonomists for standard genome sequencing and annotation.</title>
        <authorList>
            <consortium name="The Broad Institute Genomics Platform"/>
            <consortium name="The Broad Institute Genome Sequencing Center for Infectious Disease"/>
            <person name="Wu L."/>
            <person name="Ma J."/>
        </authorList>
    </citation>
    <scope>NUCLEOTIDE SEQUENCE [LARGE SCALE GENOMIC DNA]</scope>
    <source>
        <strain evidence="3">CGMCC 1.9106</strain>
    </source>
</reference>
<dbReference type="RefSeq" id="WP_376807297.1">
    <property type="nucleotide sequence ID" value="NZ_JBHTAC010000015.1"/>
</dbReference>
<accession>A0ABW2GZ94</accession>
<dbReference type="SUPFAM" id="SSF53474">
    <property type="entry name" value="alpha/beta-Hydrolases"/>
    <property type="match status" value="1"/>
</dbReference>
<name>A0ABW2GZ94_9ACTN</name>
<organism evidence="2 3">
    <name type="scientific">Catellatospora aurea</name>
    <dbReference type="NCBI Taxonomy" id="1337874"/>
    <lineage>
        <taxon>Bacteria</taxon>
        <taxon>Bacillati</taxon>
        <taxon>Actinomycetota</taxon>
        <taxon>Actinomycetes</taxon>
        <taxon>Micromonosporales</taxon>
        <taxon>Micromonosporaceae</taxon>
        <taxon>Catellatospora</taxon>
    </lineage>
</organism>
<dbReference type="InterPro" id="IPR039069">
    <property type="entry name" value="CE7"/>
</dbReference>
<gene>
    <name evidence="2" type="ORF">ACFQO7_17335</name>
</gene>
<sequence>MPITEPNPGEYRSTLRAPDDFDAFWARTLAEADAHPLDARFTPAWRRTIEVHDVTFAGFGGHPVKAWLALPAGTTEPLPCVVEYPGYGGGRGLAHECLLYAAAGYAHLRMDVRGQGSGWSHGDTADPVGTGPQHPGFMTRGVLDPDTHYYRRVITDAVRAVAAARAFPLVDAARVAVTGESQGGGLALAAGALVPDVAAVAPDVPFLCDHRRGAELATAGPYREVTAYLAVHRDHEAQVFRTLSYSDGVLFAERSTAPALFSVAHMDASCPPSTVYAAYHRYAGPKQIEVYPFNGHEGGEAVQDAARLAFLDGVFGNRQG</sequence>
<keyword evidence="3" id="KW-1185">Reference proteome</keyword>
<dbReference type="InterPro" id="IPR029058">
    <property type="entry name" value="AB_hydrolase_fold"/>
</dbReference>
<evidence type="ECO:0000313" key="3">
    <source>
        <dbReference type="Proteomes" id="UP001596392"/>
    </source>
</evidence>
<dbReference type="Gene3D" id="3.40.50.1820">
    <property type="entry name" value="alpha/beta hydrolase"/>
    <property type="match status" value="1"/>
</dbReference>
<dbReference type="Proteomes" id="UP001596392">
    <property type="component" value="Unassembled WGS sequence"/>
</dbReference>
<dbReference type="PANTHER" id="PTHR40111:SF1">
    <property type="entry name" value="CEPHALOSPORIN-C DEACETYLASE"/>
    <property type="match status" value="1"/>
</dbReference>
<protein>
    <submittedName>
        <fullName evidence="2">Acetylxylan esterase</fullName>
    </submittedName>
</protein>
<dbReference type="Pfam" id="PF05448">
    <property type="entry name" value="AXE1"/>
    <property type="match status" value="1"/>
</dbReference>
<dbReference type="PANTHER" id="PTHR40111">
    <property type="entry name" value="CEPHALOSPORIN-C DEACETYLASE"/>
    <property type="match status" value="1"/>
</dbReference>
<dbReference type="InterPro" id="IPR008391">
    <property type="entry name" value="AXE1_dom"/>
</dbReference>
<evidence type="ECO:0000313" key="2">
    <source>
        <dbReference type="EMBL" id="MFC7244240.1"/>
    </source>
</evidence>
<feature type="domain" description="Acetyl xylan esterase" evidence="1">
    <location>
        <begin position="10"/>
        <end position="311"/>
    </location>
</feature>
<dbReference type="EMBL" id="JBHTAC010000015">
    <property type="protein sequence ID" value="MFC7244240.1"/>
    <property type="molecule type" value="Genomic_DNA"/>
</dbReference>